<evidence type="ECO:0000313" key="11">
    <source>
        <dbReference type="EMBL" id="CAG9765035.1"/>
    </source>
</evidence>
<evidence type="ECO:0000256" key="1">
    <source>
        <dbReference type="ARBA" id="ARBA00000900"/>
    </source>
</evidence>
<dbReference type="PROSITE" id="PS50089">
    <property type="entry name" value="ZF_RING_2"/>
    <property type="match status" value="1"/>
</dbReference>
<organism evidence="11 12">
    <name type="scientific">Ceutorhynchus assimilis</name>
    <name type="common">cabbage seed weevil</name>
    <dbReference type="NCBI Taxonomy" id="467358"/>
    <lineage>
        <taxon>Eukaryota</taxon>
        <taxon>Metazoa</taxon>
        <taxon>Ecdysozoa</taxon>
        <taxon>Arthropoda</taxon>
        <taxon>Hexapoda</taxon>
        <taxon>Insecta</taxon>
        <taxon>Pterygota</taxon>
        <taxon>Neoptera</taxon>
        <taxon>Endopterygota</taxon>
        <taxon>Coleoptera</taxon>
        <taxon>Polyphaga</taxon>
        <taxon>Cucujiformia</taxon>
        <taxon>Curculionidae</taxon>
        <taxon>Ceutorhynchinae</taxon>
        <taxon>Ceutorhynchus</taxon>
    </lineage>
</organism>
<dbReference type="AlphaFoldDB" id="A0A9N9QMH1"/>
<dbReference type="InterPro" id="IPR036855">
    <property type="entry name" value="Znf_CCCH_sf"/>
</dbReference>
<feature type="domain" description="C3H1-type" evidence="10">
    <location>
        <begin position="224"/>
        <end position="253"/>
    </location>
</feature>
<evidence type="ECO:0000313" key="12">
    <source>
        <dbReference type="Proteomes" id="UP001152799"/>
    </source>
</evidence>
<dbReference type="PANTHER" id="PTHR11224:SF10">
    <property type="entry name" value="IP09428P-RELATED"/>
    <property type="match status" value="1"/>
</dbReference>
<dbReference type="SMART" id="SM00184">
    <property type="entry name" value="RING"/>
    <property type="match status" value="1"/>
</dbReference>
<keyword evidence="6 7" id="KW-0862">Zinc</keyword>
<dbReference type="GO" id="GO:0008270">
    <property type="term" value="F:zinc ion binding"/>
    <property type="evidence" value="ECO:0007669"/>
    <property type="project" value="UniProtKB-KW"/>
</dbReference>
<feature type="zinc finger region" description="C3H1-type" evidence="7">
    <location>
        <begin position="224"/>
        <end position="253"/>
    </location>
</feature>
<dbReference type="SUPFAM" id="SSF57850">
    <property type="entry name" value="RING/U-box"/>
    <property type="match status" value="1"/>
</dbReference>
<dbReference type="Pfam" id="PF00642">
    <property type="entry name" value="zf-CCCH"/>
    <property type="match status" value="2"/>
</dbReference>
<evidence type="ECO:0000259" key="10">
    <source>
        <dbReference type="PROSITE" id="PS50103"/>
    </source>
</evidence>
<dbReference type="InterPro" id="IPR001841">
    <property type="entry name" value="Znf_RING"/>
</dbReference>
<keyword evidence="3" id="KW-0808">Transferase</keyword>
<dbReference type="PANTHER" id="PTHR11224">
    <property type="entry name" value="MAKORIN-RELATED"/>
    <property type="match status" value="1"/>
</dbReference>
<dbReference type="Pfam" id="PF00097">
    <property type="entry name" value="zf-C3HC4"/>
    <property type="match status" value="1"/>
</dbReference>
<feature type="domain" description="RING-type" evidence="9">
    <location>
        <begin position="141"/>
        <end position="195"/>
    </location>
</feature>
<feature type="zinc finger region" description="C3H1-type" evidence="7">
    <location>
        <begin position="56"/>
        <end position="83"/>
    </location>
</feature>
<evidence type="ECO:0000256" key="8">
    <source>
        <dbReference type="SAM" id="MobiDB-lite"/>
    </source>
</evidence>
<feature type="compositionally biased region" description="Polar residues" evidence="8">
    <location>
        <begin position="44"/>
        <end position="53"/>
    </location>
</feature>
<evidence type="ECO:0000256" key="2">
    <source>
        <dbReference type="ARBA" id="ARBA00012483"/>
    </source>
</evidence>
<evidence type="ECO:0000256" key="4">
    <source>
        <dbReference type="ARBA" id="ARBA00022723"/>
    </source>
</evidence>
<keyword evidence="5 7" id="KW-0863">Zinc-finger</keyword>
<dbReference type="GO" id="GO:0061630">
    <property type="term" value="F:ubiquitin protein ligase activity"/>
    <property type="evidence" value="ECO:0007669"/>
    <property type="project" value="UniProtKB-EC"/>
</dbReference>
<dbReference type="Gene3D" id="3.30.40.10">
    <property type="entry name" value="Zinc/RING finger domain, C3HC4 (zinc finger)"/>
    <property type="match status" value="1"/>
</dbReference>
<sequence>MDFAIGYRNNHRHPHHGNPNHHQHGNPRHHQQRGNPRHEHNNPRHQNQLQSAPRLQPQAPICYFYQRGICRFGERCRNLHSQPAVVNNMKDPEVETAAVSNASSSQDVSNTNSPMLSSSKSGPSTSSNPSVTYSETATKSCGICYDTIVEKTERKDQMFGILPNCNHCYCFKCIIKWRQSKEFDSDVSRACPECRKPSDYVYPSRIWFHIQETKDNFITKQKNRMQGIDCRYFRKGHSSCPFGNKCLYLHALPDGTKLDVGPPKARRNRGGHDNNDMLYQILYWLNDEDLDFEDEDDDDDDMVDELDLDDPEIAMQMFDHDDIRRYIAMERLMNGSDTESDDMDFMFLD</sequence>
<dbReference type="Proteomes" id="UP001152799">
    <property type="component" value="Chromosome 2"/>
</dbReference>
<feature type="compositionally biased region" description="Low complexity" evidence="8">
    <location>
        <begin position="113"/>
        <end position="130"/>
    </location>
</feature>
<evidence type="ECO:0000256" key="3">
    <source>
        <dbReference type="ARBA" id="ARBA00022679"/>
    </source>
</evidence>
<dbReference type="GO" id="GO:0000209">
    <property type="term" value="P:protein polyubiquitination"/>
    <property type="evidence" value="ECO:0007669"/>
    <property type="project" value="InterPro"/>
</dbReference>
<dbReference type="InterPro" id="IPR017907">
    <property type="entry name" value="Znf_RING_CS"/>
</dbReference>
<protein>
    <recommendedName>
        <fullName evidence="2">RING-type E3 ubiquitin transferase</fullName>
        <ecNumber evidence="2">2.3.2.27</ecNumber>
    </recommendedName>
</protein>
<dbReference type="Gene3D" id="4.10.1000.10">
    <property type="entry name" value="Zinc finger, CCCH-type"/>
    <property type="match status" value="1"/>
</dbReference>
<comment type="catalytic activity">
    <reaction evidence="1">
        <text>S-ubiquitinyl-[E2 ubiquitin-conjugating enzyme]-L-cysteine + [acceptor protein]-L-lysine = [E2 ubiquitin-conjugating enzyme]-L-cysteine + N(6)-ubiquitinyl-[acceptor protein]-L-lysine.</text>
        <dbReference type="EC" id="2.3.2.27"/>
    </reaction>
</comment>
<dbReference type="InterPro" id="IPR045072">
    <property type="entry name" value="MKRN-like"/>
</dbReference>
<proteinExistence type="predicted"/>
<evidence type="ECO:0000259" key="9">
    <source>
        <dbReference type="PROSITE" id="PS50089"/>
    </source>
</evidence>
<dbReference type="PROSITE" id="PS50103">
    <property type="entry name" value="ZF_C3H1"/>
    <property type="match status" value="2"/>
</dbReference>
<evidence type="ECO:0000256" key="5">
    <source>
        <dbReference type="ARBA" id="ARBA00022771"/>
    </source>
</evidence>
<dbReference type="InterPro" id="IPR013083">
    <property type="entry name" value="Znf_RING/FYVE/PHD"/>
</dbReference>
<evidence type="ECO:0000256" key="6">
    <source>
        <dbReference type="ARBA" id="ARBA00022833"/>
    </source>
</evidence>
<dbReference type="InterPro" id="IPR000571">
    <property type="entry name" value="Znf_CCCH"/>
</dbReference>
<dbReference type="SUPFAM" id="SSF90229">
    <property type="entry name" value="CCCH zinc finger"/>
    <property type="match status" value="1"/>
</dbReference>
<dbReference type="GO" id="GO:0005634">
    <property type="term" value="C:nucleus"/>
    <property type="evidence" value="ECO:0007669"/>
    <property type="project" value="UniProtKB-ARBA"/>
</dbReference>
<dbReference type="EMBL" id="OU892278">
    <property type="protein sequence ID" value="CAG9765035.1"/>
    <property type="molecule type" value="Genomic_DNA"/>
</dbReference>
<reference evidence="11" key="1">
    <citation type="submission" date="2022-01" db="EMBL/GenBank/DDBJ databases">
        <authorList>
            <person name="King R."/>
        </authorList>
    </citation>
    <scope>NUCLEOTIDE SEQUENCE</scope>
</reference>
<keyword evidence="4 7" id="KW-0479">Metal-binding</keyword>
<name>A0A9N9QMH1_9CUCU</name>
<gene>
    <name evidence="11" type="ORF">CEUTPL_LOCUS5654</name>
</gene>
<feature type="region of interest" description="Disordered" evidence="8">
    <location>
        <begin position="1"/>
        <end position="54"/>
    </location>
</feature>
<feature type="compositionally biased region" description="Polar residues" evidence="8">
    <location>
        <begin position="98"/>
        <end position="112"/>
    </location>
</feature>
<feature type="region of interest" description="Disordered" evidence="8">
    <location>
        <begin position="95"/>
        <end position="134"/>
    </location>
</feature>
<dbReference type="InterPro" id="IPR018957">
    <property type="entry name" value="Znf_C3HC4_RING-type"/>
</dbReference>
<feature type="domain" description="C3H1-type" evidence="10">
    <location>
        <begin position="56"/>
        <end position="83"/>
    </location>
</feature>
<dbReference type="PROSITE" id="PS00518">
    <property type="entry name" value="ZF_RING_1"/>
    <property type="match status" value="1"/>
</dbReference>
<dbReference type="OrthoDB" id="411372at2759"/>
<keyword evidence="12" id="KW-1185">Reference proteome</keyword>
<feature type="compositionally biased region" description="Basic residues" evidence="8">
    <location>
        <begin position="9"/>
        <end position="32"/>
    </location>
</feature>
<dbReference type="SMART" id="SM00356">
    <property type="entry name" value="ZnF_C3H1"/>
    <property type="match status" value="2"/>
</dbReference>
<dbReference type="EC" id="2.3.2.27" evidence="2"/>
<evidence type="ECO:0000256" key="7">
    <source>
        <dbReference type="PROSITE-ProRule" id="PRU00723"/>
    </source>
</evidence>
<accession>A0A9N9QMH1</accession>